<evidence type="ECO:0000256" key="2">
    <source>
        <dbReference type="ARBA" id="ARBA00022692"/>
    </source>
</evidence>
<dbReference type="PROSITE" id="PS50929">
    <property type="entry name" value="ABC_TM1F"/>
    <property type="match status" value="1"/>
</dbReference>
<dbReference type="InterPro" id="IPR003439">
    <property type="entry name" value="ABC_transporter-like_ATP-bd"/>
</dbReference>
<dbReference type="PROSITE" id="PS50893">
    <property type="entry name" value="ABC_TRANSPORTER_2"/>
    <property type="match status" value="1"/>
</dbReference>
<name>A0A927W8J1_9CLOT</name>
<dbReference type="InterPro" id="IPR027417">
    <property type="entry name" value="P-loop_NTPase"/>
</dbReference>
<feature type="transmembrane region" description="Helical" evidence="7">
    <location>
        <begin position="21"/>
        <end position="49"/>
    </location>
</feature>
<comment type="caution">
    <text evidence="10">The sequence shown here is derived from an EMBL/GenBank/DDBJ whole genome shotgun (WGS) entry which is preliminary data.</text>
</comment>
<feature type="transmembrane region" description="Helical" evidence="7">
    <location>
        <begin position="69"/>
        <end position="95"/>
    </location>
</feature>
<accession>A0A927W8J1</accession>
<reference evidence="10" key="1">
    <citation type="submission" date="2019-04" db="EMBL/GenBank/DDBJ databases">
        <title>Evolution of Biomass-Degrading Anaerobic Consortia Revealed by Metagenomics.</title>
        <authorList>
            <person name="Peng X."/>
        </authorList>
    </citation>
    <scope>NUCLEOTIDE SEQUENCE</scope>
    <source>
        <strain evidence="10">SIG254</strain>
    </source>
</reference>
<keyword evidence="2 7" id="KW-0812">Transmembrane</keyword>
<dbReference type="EMBL" id="SVCM01000142">
    <property type="protein sequence ID" value="MBE6060906.1"/>
    <property type="molecule type" value="Genomic_DNA"/>
</dbReference>
<dbReference type="InterPro" id="IPR036640">
    <property type="entry name" value="ABC1_TM_sf"/>
</dbReference>
<feature type="transmembrane region" description="Helical" evidence="7">
    <location>
        <begin position="142"/>
        <end position="166"/>
    </location>
</feature>
<evidence type="ECO:0000259" key="9">
    <source>
        <dbReference type="PROSITE" id="PS50929"/>
    </source>
</evidence>
<dbReference type="SUPFAM" id="SSF52540">
    <property type="entry name" value="P-loop containing nucleoside triphosphate hydrolases"/>
    <property type="match status" value="1"/>
</dbReference>
<dbReference type="GO" id="GO:0015421">
    <property type="term" value="F:ABC-type oligopeptide transporter activity"/>
    <property type="evidence" value="ECO:0007669"/>
    <property type="project" value="TreeGrafter"/>
</dbReference>
<dbReference type="InterPro" id="IPR017871">
    <property type="entry name" value="ABC_transporter-like_CS"/>
</dbReference>
<dbReference type="GO" id="GO:0005886">
    <property type="term" value="C:plasma membrane"/>
    <property type="evidence" value="ECO:0007669"/>
    <property type="project" value="UniProtKB-SubCell"/>
</dbReference>
<dbReference type="PANTHER" id="PTHR43394">
    <property type="entry name" value="ATP-DEPENDENT PERMEASE MDL1, MITOCHONDRIAL"/>
    <property type="match status" value="1"/>
</dbReference>
<dbReference type="InterPro" id="IPR011527">
    <property type="entry name" value="ABC1_TM_dom"/>
</dbReference>
<evidence type="ECO:0000256" key="4">
    <source>
        <dbReference type="ARBA" id="ARBA00022840"/>
    </source>
</evidence>
<dbReference type="InterPro" id="IPR003593">
    <property type="entry name" value="AAA+_ATPase"/>
</dbReference>
<dbReference type="GO" id="GO:0016887">
    <property type="term" value="F:ATP hydrolysis activity"/>
    <property type="evidence" value="ECO:0007669"/>
    <property type="project" value="InterPro"/>
</dbReference>
<dbReference type="Pfam" id="PF00005">
    <property type="entry name" value="ABC_tran"/>
    <property type="match status" value="1"/>
</dbReference>
<evidence type="ECO:0000313" key="11">
    <source>
        <dbReference type="Proteomes" id="UP000768462"/>
    </source>
</evidence>
<evidence type="ECO:0000313" key="10">
    <source>
        <dbReference type="EMBL" id="MBE6060906.1"/>
    </source>
</evidence>
<evidence type="ECO:0000256" key="6">
    <source>
        <dbReference type="ARBA" id="ARBA00023136"/>
    </source>
</evidence>
<dbReference type="SMART" id="SM00382">
    <property type="entry name" value="AAA"/>
    <property type="match status" value="1"/>
</dbReference>
<organism evidence="10 11">
    <name type="scientific">Clostridium sulfidigenes</name>
    <dbReference type="NCBI Taxonomy" id="318464"/>
    <lineage>
        <taxon>Bacteria</taxon>
        <taxon>Bacillati</taxon>
        <taxon>Bacillota</taxon>
        <taxon>Clostridia</taxon>
        <taxon>Eubacteriales</taxon>
        <taxon>Clostridiaceae</taxon>
        <taxon>Clostridium</taxon>
    </lineage>
</organism>
<dbReference type="CDD" id="cd03228">
    <property type="entry name" value="ABCC_MRP_Like"/>
    <property type="match status" value="1"/>
</dbReference>
<dbReference type="Gene3D" id="3.40.50.300">
    <property type="entry name" value="P-loop containing nucleotide triphosphate hydrolases"/>
    <property type="match status" value="1"/>
</dbReference>
<dbReference type="SUPFAM" id="SSF90123">
    <property type="entry name" value="ABC transporter transmembrane region"/>
    <property type="match status" value="1"/>
</dbReference>
<keyword evidence="6 7" id="KW-0472">Membrane</keyword>
<evidence type="ECO:0000256" key="3">
    <source>
        <dbReference type="ARBA" id="ARBA00022741"/>
    </source>
</evidence>
<dbReference type="AlphaFoldDB" id="A0A927W8J1"/>
<dbReference type="Proteomes" id="UP000768462">
    <property type="component" value="Unassembled WGS sequence"/>
</dbReference>
<evidence type="ECO:0000259" key="8">
    <source>
        <dbReference type="PROSITE" id="PS50893"/>
    </source>
</evidence>
<keyword evidence="4 10" id="KW-0067">ATP-binding</keyword>
<proteinExistence type="predicted"/>
<gene>
    <name evidence="10" type="ORF">E7215_12140</name>
</gene>
<dbReference type="PROSITE" id="PS00211">
    <property type="entry name" value="ABC_TRANSPORTER_1"/>
    <property type="match status" value="1"/>
</dbReference>
<feature type="domain" description="ABC transporter" evidence="8">
    <location>
        <begin position="349"/>
        <end position="588"/>
    </location>
</feature>
<dbReference type="PANTHER" id="PTHR43394:SF1">
    <property type="entry name" value="ATP-BINDING CASSETTE SUB-FAMILY B MEMBER 10, MITOCHONDRIAL"/>
    <property type="match status" value="1"/>
</dbReference>
<evidence type="ECO:0000256" key="7">
    <source>
        <dbReference type="SAM" id="Phobius"/>
    </source>
</evidence>
<dbReference type="Gene3D" id="1.20.1560.10">
    <property type="entry name" value="ABC transporter type 1, transmembrane domain"/>
    <property type="match status" value="1"/>
</dbReference>
<sequence>MVGKSKDISFLKIVRTVEPMIIKSCPILTVAAILTSILHSLAYVVNTFMTQKFFDSITATFSGKVELKIVYFMLGGLCISLVLTQVLNGIANFLANALVNKAKGTIGKILNHKSSKLNAADFENPTLLDDINKAQKGLEGGLWMSLILIVIVTFYIPYFIFMGIYLYKLKPILSISIILVFIPVAISQLIRIKVFTNLEDKVAPIRREYEHYEKCIMDREYYKETRLLGGFFYFKKRYISTLELMNKNNWQAEKKSGLAELAMKMLTLLGYMGVLALLVYALLDGSISIGAFGVVFSSIGFMFSLMNELICMHIGNMAENLGAVKNFIRFLEIPEREGEDIEIVGVPSISIDNVSFTYPGTDISSLKDISLKMNSGETIAIVGENGAGKSTLVRILTGIYSPTKGNASINGIDIDKISAKELYRVTSGVFQKYQRYKMTLRDNISISEKSNETKEELLKDAIDKADFQVSKEKFQDGYDTMLSREFDGIDLSGGQWQRLAIARGFYKDSNMIILDEPTAAIDPIEETKIYKKFKEMSKDKTAIIVTHRLGSAKIADRIVVMDKGEIVQVGTHDELISIDGKYSEMYEAQSKWYLSEHDEKAV</sequence>
<keyword evidence="3" id="KW-0547">Nucleotide-binding</keyword>
<evidence type="ECO:0000256" key="1">
    <source>
        <dbReference type="ARBA" id="ARBA00004651"/>
    </source>
</evidence>
<protein>
    <submittedName>
        <fullName evidence="10">ABC transporter ATP-binding protein</fullName>
    </submittedName>
</protein>
<dbReference type="GO" id="GO:0005524">
    <property type="term" value="F:ATP binding"/>
    <property type="evidence" value="ECO:0007669"/>
    <property type="project" value="UniProtKB-KW"/>
</dbReference>
<comment type="subcellular location">
    <subcellularLocation>
        <location evidence="1">Cell membrane</location>
        <topology evidence="1">Multi-pass membrane protein</topology>
    </subcellularLocation>
</comment>
<feature type="transmembrane region" description="Helical" evidence="7">
    <location>
        <begin position="172"/>
        <end position="190"/>
    </location>
</feature>
<dbReference type="InterPro" id="IPR039421">
    <property type="entry name" value="Type_1_exporter"/>
</dbReference>
<feature type="domain" description="ABC transmembrane type-1" evidence="9">
    <location>
        <begin position="30"/>
        <end position="310"/>
    </location>
</feature>
<keyword evidence="5 7" id="KW-1133">Transmembrane helix</keyword>
<evidence type="ECO:0000256" key="5">
    <source>
        <dbReference type="ARBA" id="ARBA00022989"/>
    </source>
</evidence>